<name>A0ACC0T3R8_POPTR</name>
<evidence type="ECO:0000313" key="2">
    <source>
        <dbReference type="Proteomes" id="UP000006729"/>
    </source>
</evidence>
<sequence length="32" mass="3935">MICRLIVDLGSRRKRFAQKVEEWRELQKKVDC</sequence>
<dbReference type="EMBL" id="CM009293">
    <property type="protein sequence ID" value="KAI9396224.1"/>
    <property type="molecule type" value="Genomic_DNA"/>
</dbReference>
<gene>
    <name evidence="1" type="ORF">POPTR_004G096166v4</name>
</gene>
<evidence type="ECO:0000313" key="1">
    <source>
        <dbReference type="EMBL" id="KAI9396224.1"/>
    </source>
</evidence>
<keyword evidence="2" id="KW-1185">Reference proteome</keyword>
<comment type="caution">
    <text evidence="1">The sequence shown here is derived from an EMBL/GenBank/DDBJ whole genome shotgun (WGS) entry which is preliminary data.</text>
</comment>
<protein>
    <submittedName>
        <fullName evidence="1">Uncharacterized protein</fullName>
    </submittedName>
</protein>
<accession>A0ACC0T3R8</accession>
<organism evidence="1 2">
    <name type="scientific">Populus trichocarpa</name>
    <name type="common">Western balsam poplar</name>
    <name type="synonym">Populus balsamifera subsp. trichocarpa</name>
    <dbReference type="NCBI Taxonomy" id="3694"/>
    <lineage>
        <taxon>Eukaryota</taxon>
        <taxon>Viridiplantae</taxon>
        <taxon>Streptophyta</taxon>
        <taxon>Embryophyta</taxon>
        <taxon>Tracheophyta</taxon>
        <taxon>Spermatophyta</taxon>
        <taxon>Magnoliopsida</taxon>
        <taxon>eudicotyledons</taxon>
        <taxon>Gunneridae</taxon>
        <taxon>Pentapetalae</taxon>
        <taxon>rosids</taxon>
        <taxon>fabids</taxon>
        <taxon>Malpighiales</taxon>
        <taxon>Salicaceae</taxon>
        <taxon>Saliceae</taxon>
        <taxon>Populus</taxon>
    </lineage>
</organism>
<reference evidence="1 2" key="1">
    <citation type="journal article" date="2006" name="Science">
        <title>The genome of black cottonwood, Populus trichocarpa (Torr. &amp; Gray).</title>
        <authorList>
            <person name="Tuskan G.A."/>
            <person name="Difazio S."/>
            <person name="Jansson S."/>
            <person name="Bohlmann J."/>
            <person name="Grigoriev I."/>
            <person name="Hellsten U."/>
            <person name="Putnam N."/>
            <person name="Ralph S."/>
            <person name="Rombauts S."/>
            <person name="Salamov A."/>
            <person name="Schein J."/>
            <person name="Sterck L."/>
            <person name="Aerts A."/>
            <person name="Bhalerao R.R."/>
            <person name="Bhalerao R.P."/>
            <person name="Blaudez D."/>
            <person name="Boerjan W."/>
            <person name="Brun A."/>
            <person name="Brunner A."/>
            <person name="Busov V."/>
            <person name="Campbell M."/>
            <person name="Carlson J."/>
            <person name="Chalot M."/>
            <person name="Chapman J."/>
            <person name="Chen G.L."/>
            <person name="Cooper D."/>
            <person name="Coutinho P.M."/>
            <person name="Couturier J."/>
            <person name="Covert S."/>
            <person name="Cronk Q."/>
            <person name="Cunningham R."/>
            <person name="Davis J."/>
            <person name="Degroeve S."/>
            <person name="Dejardin A."/>
            <person name="Depamphilis C."/>
            <person name="Detter J."/>
            <person name="Dirks B."/>
            <person name="Dubchak I."/>
            <person name="Duplessis S."/>
            <person name="Ehlting J."/>
            <person name="Ellis B."/>
            <person name="Gendler K."/>
            <person name="Goodstein D."/>
            <person name="Gribskov M."/>
            <person name="Grimwood J."/>
            <person name="Groover A."/>
            <person name="Gunter L."/>
            <person name="Hamberger B."/>
            <person name="Heinze B."/>
            <person name="Helariutta Y."/>
            <person name="Henrissat B."/>
            <person name="Holligan D."/>
            <person name="Holt R."/>
            <person name="Huang W."/>
            <person name="Islam-Faridi N."/>
            <person name="Jones S."/>
            <person name="Jones-Rhoades M."/>
            <person name="Jorgensen R."/>
            <person name="Joshi C."/>
            <person name="Kangasjarvi J."/>
            <person name="Karlsson J."/>
            <person name="Kelleher C."/>
            <person name="Kirkpatrick R."/>
            <person name="Kirst M."/>
            <person name="Kohler A."/>
            <person name="Kalluri U."/>
            <person name="Larimer F."/>
            <person name="Leebens-Mack J."/>
            <person name="Leple J.C."/>
            <person name="Locascio P."/>
            <person name="Lou Y."/>
            <person name="Lucas S."/>
            <person name="Martin F."/>
            <person name="Montanini B."/>
            <person name="Napoli C."/>
            <person name="Nelson D.R."/>
            <person name="Nelson C."/>
            <person name="Nieminen K."/>
            <person name="Nilsson O."/>
            <person name="Pereda V."/>
            <person name="Peter G."/>
            <person name="Philippe R."/>
            <person name="Pilate G."/>
            <person name="Poliakov A."/>
            <person name="Razumovskaya J."/>
            <person name="Richardson P."/>
            <person name="Rinaldi C."/>
            <person name="Ritland K."/>
            <person name="Rouze P."/>
            <person name="Ryaboy D."/>
            <person name="Schmutz J."/>
            <person name="Schrader J."/>
            <person name="Segerman B."/>
            <person name="Shin H."/>
            <person name="Siddiqui A."/>
            <person name="Sterky F."/>
            <person name="Terry A."/>
            <person name="Tsai C.J."/>
            <person name="Uberbacher E."/>
            <person name="Unneberg P."/>
            <person name="Vahala J."/>
            <person name="Wall K."/>
            <person name="Wessler S."/>
            <person name="Yang G."/>
            <person name="Yin T."/>
            <person name="Douglas C."/>
            <person name="Marra M."/>
            <person name="Sandberg G."/>
            <person name="Van de Peer Y."/>
            <person name="Rokhsar D."/>
        </authorList>
    </citation>
    <scope>NUCLEOTIDE SEQUENCE [LARGE SCALE GENOMIC DNA]</scope>
    <source>
        <strain evidence="2">cv. Nisqually</strain>
    </source>
</reference>
<dbReference type="Proteomes" id="UP000006729">
    <property type="component" value="Chromosome 4"/>
</dbReference>
<proteinExistence type="predicted"/>